<protein>
    <submittedName>
        <fullName evidence="1">Cytochrome P450</fullName>
    </submittedName>
</protein>
<comment type="caution">
    <text evidence="1">The sequence shown here is derived from an EMBL/GenBank/DDBJ whole genome shotgun (WGS) entry which is preliminary data.</text>
</comment>
<dbReference type="Proteomes" id="UP001597083">
    <property type="component" value="Unassembled WGS sequence"/>
</dbReference>
<evidence type="ECO:0000313" key="1">
    <source>
        <dbReference type="EMBL" id="MFD0851347.1"/>
    </source>
</evidence>
<dbReference type="Gene3D" id="1.10.630.10">
    <property type="entry name" value="Cytochrome P450"/>
    <property type="match status" value="1"/>
</dbReference>
<evidence type="ECO:0000313" key="2">
    <source>
        <dbReference type="Proteomes" id="UP001597083"/>
    </source>
</evidence>
<reference evidence="2" key="1">
    <citation type="journal article" date="2019" name="Int. J. Syst. Evol. Microbiol.">
        <title>The Global Catalogue of Microorganisms (GCM) 10K type strain sequencing project: providing services to taxonomists for standard genome sequencing and annotation.</title>
        <authorList>
            <consortium name="The Broad Institute Genomics Platform"/>
            <consortium name="The Broad Institute Genome Sequencing Center for Infectious Disease"/>
            <person name="Wu L."/>
            <person name="Ma J."/>
        </authorList>
    </citation>
    <scope>NUCLEOTIDE SEQUENCE [LARGE SCALE GENOMIC DNA]</scope>
    <source>
        <strain evidence="2">JCM 31696</strain>
    </source>
</reference>
<sequence>MVKVEDINLTDSRFWTRPMDARHEAFKALRAAPRLQHYEEPQVIIAPPGPGYYALTRYEDVREAS</sequence>
<organism evidence="1 2">
    <name type="scientific">Actinomadura adrarensis</name>
    <dbReference type="NCBI Taxonomy" id="1819600"/>
    <lineage>
        <taxon>Bacteria</taxon>
        <taxon>Bacillati</taxon>
        <taxon>Actinomycetota</taxon>
        <taxon>Actinomycetes</taxon>
        <taxon>Streptosporangiales</taxon>
        <taxon>Thermomonosporaceae</taxon>
        <taxon>Actinomadura</taxon>
    </lineage>
</organism>
<proteinExistence type="predicted"/>
<keyword evidence="2" id="KW-1185">Reference proteome</keyword>
<dbReference type="EMBL" id="JBHTIR010000383">
    <property type="protein sequence ID" value="MFD0851347.1"/>
    <property type="molecule type" value="Genomic_DNA"/>
</dbReference>
<accession>A0ABW3CBZ5</accession>
<gene>
    <name evidence="1" type="ORF">ACFQ07_03915</name>
</gene>
<name>A0ABW3CBZ5_9ACTN</name>
<dbReference type="InterPro" id="IPR036396">
    <property type="entry name" value="Cyt_P450_sf"/>
</dbReference>
<feature type="non-terminal residue" evidence="1">
    <location>
        <position position="65"/>
    </location>
</feature>